<sequence length="155" mass="17231">MIEKVGFNITLLPLRYRPETGGMVLLHRVQEGVYEIPNAFLGATDTPEMTAHSVLEELGLDGQEESISASTIFGEPSRDPSGHNVAQFYVAQMKQDAERKTDETDSDYVWFVATSHEAKVDLSTDDTTIILYRDGRITGDATLALDHSNMFTTIF</sequence>
<dbReference type="Proteomes" id="UP000224269">
    <property type="component" value="Segment"/>
</dbReference>
<evidence type="ECO:0000313" key="2">
    <source>
        <dbReference type="Proteomes" id="UP000224269"/>
    </source>
</evidence>
<protein>
    <recommendedName>
        <fullName evidence="3">Nudix hydrolase domain-containing protein</fullName>
    </recommendedName>
</protein>
<organism evidence="1 2">
    <name type="scientific">Enterococcus phage EFP01</name>
    <dbReference type="NCBI Taxonomy" id="1926594"/>
    <lineage>
        <taxon>Viruses</taxon>
        <taxon>Duplodnaviria</taxon>
        <taxon>Heunggongvirae</taxon>
        <taxon>Uroviricota</taxon>
        <taxon>Caudoviricetes</taxon>
        <taxon>Herelleviridae</taxon>
        <taxon>Brockvirinae</taxon>
        <taxon>Schiekvirus</taxon>
        <taxon>Schiekvirus EFP01</taxon>
    </lineage>
</organism>
<dbReference type="Gene3D" id="3.90.79.10">
    <property type="entry name" value="Nucleoside Triphosphate Pyrophosphohydrolase"/>
    <property type="match status" value="1"/>
</dbReference>
<dbReference type="SUPFAM" id="SSF55811">
    <property type="entry name" value="Nudix"/>
    <property type="match status" value="1"/>
</dbReference>
<evidence type="ECO:0008006" key="3">
    <source>
        <dbReference type="Google" id="ProtNLM"/>
    </source>
</evidence>
<proteinExistence type="predicted"/>
<reference evidence="2" key="1">
    <citation type="submission" date="2016-12" db="EMBL/GenBank/DDBJ databases">
        <authorList>
            <person name="Lee J.-H."/>
            <person name="Kim Y.-T."/>
            <person name="Kim J.-H."/>
            <person name="Ryu S.-R."/>
        </authorList>
    </citation>
    <scope>NUCLEOTIDE SEQUENCE [LARGE SCALE GENOMIC DNA]</scope>
</reference>
<evidence type="ECO:0000313" key="1">
    <source>
        <dbReference type="EMBL" id="APZ82057.1"/>
    </source>
</evidence>
<name>A0A288TZ62_9CAUD</name>
<accession>A0A288TZ62</accession>
<dbReference type="InterPro" id="IPR015797">
    <property type="entry name" value="NUDIX_hydrolase-like_dom_sf"/>
</dbReference>
<gene>
    <name evidence="1" type="ORF">EFP01_130</name>
</gene>
<dbReference type="EMBL" id="KY549443">
    <property type="protein sequence ID" value="APZ82057.1"/>
    <property type="molecule type" value="Genomic_DNA"/>
</dbReference>
<keyword evidence="2" id="KW-1185">Reference proteome</keyword>